<dbReference type="Proteomes" id="UP000269221">
    <property type="component" value="Unassembled WGS sequence"/>
</dbReference>
<dbReference type="Gene3D" id="3.30.70.270">
    <property type="match status" value="3"/>
</dbReference>
<dbReference type="SUPFAM" id="SSF56672">
    <property type="entry name" value="DNA/RNA polymerases"/>
    <property type="match status" value="2"/>
</dbReference>
<dbReference type="EC" id="3.1.26.4" evidence="2"/>
<organism evidence="4 5">
    <name type="scientific">Hirundo rustica rustica</name>
    <dbReference type="NCBI Taxonomy" id="333673"/>
    <lineage>
        <taxon>Eukaryota</taxon>
        <taxon>Metazoa</taxon>
        <taxon>Chordata</taxon>
        <taxon>Craniata</taxon>
        <taxon>Vertebrata</taxon>
        <taxon>Euteleostomi</taxon>
        <taxon>Archelosauria</taxon>
        <taxon>Archosauria</taxon>
        <taxon>Dinosauria</taxon>
        <taxon>Saurischia</taxon>
        <taxon>Theropoda</taxon>
        <taxon>Coelurosauria</taxon>
        <taxon>Aves</taxon>
        <taxon>Neognathae</taxon>
        <taxon>Neoaves</taxon>
        <taxon>Telluraves</taxon>
        <taxon>Australaves</taxon>
        <taxon>Passeriformes</taxon>
        <taxon>Sylvioidea</taxon>
        <taxon>Hirundinidae</taxon>
        <taxon>Hirundo</taxon>
    </lineage>
</organism>
<name>A0A3M0L8D5_HIRRU</name>
<feature type="domain" description="Reverse transcriptase" evidence="3">
    <location>
        <begin position="102"/>
        <end position="305"/>
    </location>
</feature>
<comment type="caution">
    <text evidence="4">The sequence shown here is derived from an EMBL/GenBank/DDBJ whole genome shotgun (WGS) entry which is preliminary data.</text>
</comment>
<evidence type="ECO:0000256" key="2">
    <source>
        <dbReference type="ARBA" id="ARBA00012180"/>
    </source>
</evidence>
<dbReference type="Gene3D" id="3.10.10.10">
    <property type="entry name" value="HIV Type 1 Reverse Transcriptase, subunit A, domain 1"/>
    <property type="match status" value="1"/>
</dbReference>
<dbReference type="InterPro" id="IPR051320">
    <property type="entry name" value="Viral_Replic_Matur_Polypro"/>
</dbReference>
<dbReference type="InterPro" id="IPR043502">
    <property type="entry name" value="DNA/RNA_pol_sf"/>
</dbReference>
<reference evidence="4 5" key="1">
    <citation type="submission" date="2018-07" db="EMBL/GenBank/DDBJ databases">
        <title>A high quality draft genome assembly of the barn swallow (H. rustica rustica).</title>
        <authorList>
            <person name="Formenti G."/>
            <person name="Chiara M."/>
            <person name="Poveda L."/>
            <person name="Francoijs K.-J."/>
            <person name="Bonisoli-Alquati A."/>
            <person name="Canova L."/>
            <person name="Gianfranceschi L."/>
            <person name="Horner D.S."/>
            <person name="Saino N."/>
        </authorList>
    </citation>
    <scope>NUCLEOTIDE SEQUENCE [LARGE SCALE GENOMIC DNA]</scope>
    <source>
        <strain evidence="4">Chelidonia</strain>
        <tissue evidence="4">Blood</tissue>
    </source>
</reference>
<dbReference type="InterPro" id="IPR043128">
    <property type="entry name" value="Rev_trsase/Diguanyl_cyclase"/>
</dbReference>
<dbReference type="OrthoDB" id="9906216at2759"/>
<dbReference type="GO" id="GO:0004523">
    <property type="term" value="F:RNA-DNA hybrid ribonuclease activity"/>
    <property type="evidence" value="ECO:0007669"/>
    <property type="project" value="UniProtKB-EC"/>
</dbReference>
<keyword evidence="5" id="KW-1185">Reference proteome</keyword>
<accession>A0A3M0L8D5</accession>
<gene>
    <name evidence="4" type="ORF">DUI87_02105</name>
</gene>
<evidence type="ECO:0000313" key="5">
    <source>
        <dbReference type="Proteomes" id="UP000269221"/>
    </source>
</evidence>
<sequence>MRDFLLVPKADSNLLGRDLQVKLGIGVIPEDGKMTANVLKFGQEDEEKINKEVWAGEGNRGGLNIDPIKVTVEREDCPIRVRQYPISLEGREGLKPVIEGLIKDGTLEPCMSPHNTPILPVKKPDGSYRLVQDLREVDKRTRSRYPVVPNPYTLLSKVPPQHQWFSVVDLKDAFWACPLAKESRDIFDFEWEDPKTGRKQQLRWTKLLQGFTESPNLFGQALEKILQAFSTPPRIQIIQYVDDLLLSGEDEVEVREATIKLLNFLGEKGLRVSKGKLQFVEPEGIEMPNVPPDRTGDMLFLSWAVAMAQGYKNSPTIFGEQLAKDLESWEPPPGEGQLLQYVDDLLIATQTQETCVDWTVSLLNFLGLQRYRVSQKKAQMVRQTVIYLGYEVSAGQRTLGQDHKEAICQTPKPQTVKELRTFLGMTGWCRLWIYNYGLLVKTSVCLDHGKEQGSSVDKRSPQRLLKYQAILVEQDDVEIVVSNIVNPASFLSGSTGEPVIHDCLETIEATYSSHPDLKDTPLEDAETWFSDGSSCHQ</sequence>
<comment type="similarity">
    <text evidence="1">Belongs to the beta type-B retroviral polymerase family. HERV class-II K(HML-2) pol subfamily.</text>
</comment>
<dbReference type="PANTHER" id="PTHR33064">
    <property type="entry name" value="POL PROTEIN"/>
    <property type="match status" value="1"/>
</dbReference>
<dbReference type="PROSITE" id="PS50878">
    <property type="entry name" value="RT_POL"/>
    <property type="match status" value="1"/>
</dbReference>
<evidence type="ECO:0000313" key="4">
    <source>
        <dbReference type="EMBL" id="RMC21246.1"/>
    </source>
</evidence>
<dbReference type="Pfam" id="PF00078">
    <property type="entry name" value="RVT_1"/>
    <property type="match status" value="2"/>
</dbReference>
<evidence type="ECO:0000256" key="1">
    <source>
        <dbReference type="ARBA" id="ARBA00010879"/>
    </source>
</evidence>
<evidence type="ECO:0000259" key="3">
    <source>
        <dbReference type="PROSITE" id="PS50878"/>
    </source>
</evidence>
<dbReference type="STRING" id="333673.A0A3M0L8D5"/>
<dbReference type="AlphaFoldDB" id="A0A3M0L8D5"/>
<dbReference type="InterPro" id="IPR000477">
    <property type="entry name" value="RT_dom"/>
</dbReference>
<proteinExistence type="inferred from homology"/>
<dbReference type="EMBL" id="QRBI01000093">
    <property type="protein sequence ID" value="RMC21246.1"/>
    <property type="molecule type" value="Genomic_DNA"/>
</dbReference>
<dbReference type="PANTHER" id="PTHR33064:SF38">
    <property type="entry name" value="LRRGT00076-LIKE"/>
    <property type="match status" value="1"/>
</dbReference>
<protein>
    <recommendedName>
        <fullName evidence="2">ribonuclease H</fullName>
        <ecNumber evidence="2">3.1.26.4</ecNumber>
    </recommendedName>
</protein>